<comment type="caution">
    <text evidence="1">The sequence shown here is derived from an EMBL/GenBank/DDBJ whole genome shotgun (WGS) entry which is preliminary data.</text>
</comment>
<dbReference type="EMBL" id="NMQA01000192">
    <property type="protein sequence ID" value="PLZ97164.1"/>
    <property type="molecule type" value="Genomic_DNA"/>
</dbReference>
<organism evidence="1 2">
    <name type="scientific">Fischerella thermalis CCMEE 5268</name>
    <dbReference type="NCBI Taxonomy" id="2019662"/>
    <lineage>
        <taxon>Bacteria</taxon>
        <taxon>Bacillati</taxon>
        <taxon>Cyanobacteriota</taxon>
        <taxon>Cyanophyceae</taxon>
        <taxon>Nostocales</taxon>
        <taxon>Hapalosiphonaceae</taxon>
        <taxon>Fischerella</taxon>
    </lineage>
</organism>
<name>A0A2N6KE18_9CYAN</name>
<dbReference type="InterPro" id="IPR025458">
    <property type="entry name" value="DUF4278"/>
</dbReference>
<gene>
    <name evidence="1" type="ORF">CEN50_16005</name>
</gene>
<dbReference type="Pfam" id="PF14105">
    <property type="entry name" value="DUF4278"/>
    <property type="match status" value="1"/>
</dbReference>
<evidence type="ECO:0008006" key="3">
    <source>
        <dbReference type="Google" id="ProtNLM"/>
    </source>
</evidence>
<reference evidence="1 2" key="1">
    <citation type="submission" date="2017-07" db="EMBL/GenBank/DDBJ databases">
        <title>Genomes of Fischerella (Mastigocladus) sp. strains.</title>
        <authorList>
            <person name="Miller S.R."/>
        </authorList>
    </citation>
    <scope>NUCLEOTIDE SEQUENCE [LARGE SCALE GENOMIC DNA]</scope>
    <source>
        <strain evidence="1 2">CCMEE 5268</strain>
    </source>
</reference>
<dbReference type="RefSeq" id="WP_102173853.1">
    <property type="nucleotide sequence ID" value="NZ_NMQA01000192.1"/>
</dbReference>
<accession>A0A2N6KE18</accession>
<evidence type="ECO:0000313" key="1">
    <source>
        <dbReference type="EMBL" id="PLZ97164.1"/>
    </source>
</evidence>
<sequence>MHLSYRGIRYQSQANQLPLLDNNQKGNYRGISYNMHHVKDTTSQQCFQLKYRGVNYKSCIG</sequence>
<dbReference type="Proteomes" id="UP000235025">
    <property type="component" value="Unassembled WGS sequence"/>
</dbReference>
<evidence type="ECO:0000313" key="2">
    <source>
        <dbReference type="Proteomes" id="UP000235025"/>
    </source>
</evidence>
<proteinExistence type="predicted"/>
<dbReference type="AlphaFoldDB" id="A0A2N6KE18"/>
<protein>
    <recommendedName>
        <fullName evidence="3">DUF4278 domain-containing protein</fullName>
    </recommendedName>
</protein>